<keyword evidence="3" id="KW-1185">Reference proteome</keyword>
<feature type="compositionally biased region" description="Low complexity" evidence="1">
    <location>
        <begin position="244"/>
        <end position="257"/>
    </location>
</feature>
<evidence type="ECO:0000313" key="2">
    <source>
        <dbReference type="EMBL" id="CAB0036886.1"/>
    </source>
</evidence>
<feature type="region of interest" description="Disordered" evidence="1">
    <location>
        <begin position="727"/>
        <end position="750"/>
    </location>
</feature>
<dbReference type="PANTHER" id="PTHR14596:SF72">
    <property type="entry name" value="ZINC FINGER PROTEIN MSN2-RELATED"/>
    <property type="match status" value="1"/>
</dbReference>
<name>A0A6H5IFE7_9HYME</name>
<evidence type="ECO:0000313" key="3">
    <source>
        <dbReference type="Proteomes" id="UP000479190"/>
    </source>
</evidence>
<gene>
    <name evidence="2" type="ORF">TBRA_LOCUS8731</name>
</gene>
<dbReference type="Proteomes" id="UP000479190">
    <property type="component" value="Unassembled WGS sequence"/>
</dbReference>
<reference evidence="2 3" key="1">
    <citation type="submission" date="2020-02" db="EMBL/GenBank/DDBJ databases">
        <authorList>
            <person name="Ferguson B K."/>
        </authorList>
    </citation>
    <scope>NUCLEOTIDE SEQUENCE [LARGE SCALE GENOMIC DNA]</scope>
</reference>
<dbReference type="AlphaFoldDB" id="A0A6H5IFE7"/>
<dbReference type="GO" id="GO:0005634">
    <property type="term" value="C:nucleus"/>
    <property type="evidence" value="ECO:0007669"/>
    <property type="project" value="TreeGrafter"/>
</dbReference>
<accession>A0A6H5IFE7</accession>
<feature type="non-terminal residue" evidence="2">
    <location>
        <position position="1"/>
    </location>
</feature>
<dbReference type="GO" id="GO:0042594">
    <property type="term" value="P:response to starvation"/>
    <property type="evidence" value="ECO:0007669"/>
    <property type="project" value="TreeGrafter"/>
</dbReference>
<dbReference type="GO" id="GO:0000981">
    <property type="term" value="F:DNA-binding transcription factor activity, RNA polymerase II-specific"/>
    <property type="evidence" value="ECO:0007669"/>
    <property type="project" value="TreeGrafter"/>
</dbReference>
<proteinExistence type="predicted"/>
<protein>
    <submittedName>
        <fullName evidence="2">Uncharacterized protein</fullName>
    </submittedName>
</protein>
<feature type="region of interest" description="Disordered" evidence="1">
    <location>
        <begin position="239"/>
        <end position="262"/>
    </location>
</feature>
<dbReference type="PANTHER" id="PTHR14596">
    <property type="entry name" value="ZINC FINGER PROTEIN"/>
    <property type="match status" value="1"/>
</dbReference>
<sequence length="836" mass="94279">KRAAELEDINIYIHENHIRVRHSSRRCSCHESAIIFRHRADLLHTPLLPHIYLPLHCYILLKKEREPETILYLLMFVLAPMRSSYVLLPPYTRVSDLRGSLFEAFLPYTRFLSSVYADLKSNSELTLPEPEESLEKHFHTFTVKKIVNVLEELIAQVVAEDPILTFSIYFKHIELNASRAYRAHRIMIMKLVYITWIECDFDCIDFATQFDATHNTSNERQMMFMRTMYGEIGGSVSALGGGQQQQPQQQQQQQQPQSKRPRFIYRQRSKDSAGSYDSNTSSTTTTLARTARIPFSRATVSIHAARCCRPATQSCNPIACGVGSNVARACRFSVAAYARGSVAQHFRSSERSSRDDSHRLSLLYARFYTGTHTQEENFRHEVSDAFKMIVKRKHCKHNVSRVHWLYGDFSSHITPSPQEMCIAMYRLRVPRVRRDGEFCCSWRALCAASASSMNCFAKTCVMYQKNNCAIYLAYNREYNASHNVYKLLFQHLIFSSITIITTNGTPTRKTRIKLHDTSSRAHLPRSDMYGSDPARVDRRSCFDSECIGQECARLCSCNNSNNNNNNNNNNNSSNNVVAYIYTFNRCFSRSVETPLHAAGNTAGCTRAHRSLRYDSSVCTRVVPSPIAEVLKKEIVSIEDGRGHCCCAFAREGREMERSGARSKNARNRYCFGTAGRRLTSRVGMIRWIVGVVLELLQRLANGVGGALAASGLQSIAGVAARGHSSLSRSRQGAELADQPARKGASPARRSAVEDTARLAGARVAAQAGAKVHQAAALREGWRHQESAAGDRQVEAAHQVLHQGGQRSDLRLRAHRRDQGYGHRFVRFPGLCLIVRA</sequence>
<organism evidence="2 3">
    <name type="scientific">Trichogramma brassicae</name>
    <dbReference type="NCBI Taxonomy" id="86971"/>
    <lineage>
        <taxon>Eukaryota</taxon>
        <taxon>Metazoa</taxon>
        <taxon>Ecdysozoa</taxon>
        <taxon>Arthropoda</taxon>
        <taxon>Hexapoda</taxon>
        <taxon>Insecta</taxon>
        <taxon>Pterygota</taxon>
        <taxon>Neoptera</taxon>
        <taxon>Endopterygota</taxon>
        <taxon>Hymenoptera</taxon>
        <taxon>Apocrita</taxon>
        <taxon>Proctotrupomorpha</taxon>
        <taxon>Chalcidoidea</taxon>
        <taxon>Trichogrammatidae</taxon>
        <taxon>Trichogramma</taxon>
    </lineage>
</organism>
<evidence type="ECO:0000256" key="1">
    <source>
        <dbReference type="SAM" id="MobiDB-lite"/>
    </source>
</evidence>
<dbReference type="GO" id="GO:0000987">
    <property type="term" value="F:cis-regulatory region sequence-specific DNA binding"/>
    <property type="evidence" value="ECO:0007669"/>
    <property type="project" value="TreeGrafter"/>
</dbReference>
<dbReference type="EMBL" id="CADCXV010000831">
    <property type="protein sequence ID" value="CAB0036886.1"/>
    <property type="molecule type" value="Genomic_DNA"/>
</dbReference>